<organism evidence="2 3">
    <name type="scientific">Pseudohalocynthiibacter aestuariivivens</name>
    <dbReference type="NCBI Taxonomy" id="1591409"/>
    <lineage>
        <taxon>Bacteria</taxon>
        <taxon>Pseudomonadati</taxon>
        <taxon>Pseudomonadota</taxon>
        <taxon>Alphaproteobacteria</taxon>
        <taxon>Rhodobacterales</taxon>
        <taxon>Paracoccaceae</taxon>
        <taxon>Pseudohalocynthiibacter</taxon>
    </lineage>
</organism>
<comment type="caution">
    <text evidence="2">The sequence shown here is derived from an EMBL/GenBank/DDBJ whole genome shotgun (WGS) entry which is preliminary data.</text>
</comment>
<name>A0ABV5JDM9_9RHOB</name>
<dbReference type="SUPFAM" id="SSF89550">
    <property type="entry name" value="PHP domain-like"/>
    <property type="match status" value="1"/>
</dbReference>
<proteinExistence type="predicted"/>
<reference evidence="2 3" key="1">
    <citation type="submission" date="2024-09" db="EMBL/GenBank/DDBJ databases">
        <authorList>
            <person name="Sun Q."/>
            <person name="Mori K."/>
        </authorList>
    </citation>
    <scope>NUCLEOTIDE SEQUENCE [LARGE SCALE GENOMIC DNA]</scope>
    <source>
        <strain evidence="2 3">CECT 8726</strain>
    </source>
</reference>
<evidence type="ECO:0000256" key="1">
    <source>
        <dbReference type="SAM" id="SignalP"/>
    </source>
</evidence>
<dbReference type="InterPro" id="IPR016195">
    <property type="entry name" value="Pol/histidinol_Pase-like"/>
</dbReference>
<gene>
    <name evidence="2" type="ORF">ACFFUT_03605</name>
</gene>
<dbReference type="EMBL" id="JBHMEA010000008">
    <property type="protein sequence ID" value="MFB9230873.1"/>
    <property type="molecule type" value="Genomic_DNA"/>
</dbReference>
<feature type="chain" id="PRO_5045218981" evidence="1">
    <location>
        <begin position="24"/>
        <end position="632"/>
    </location>
</feature>
<dbReference type="Gene3D" id="3.20.20.140">
    <property type="entry name" value="Metal-dependent hydrolases"/>
    <property type="match status" value="1"/>
</dbReference>
<dbReference type="Pfam" id="PF12228">
    <property type="entry name" value="DUF3604"/>
    <property type="match status" value="1"/>
</dbReference>
<keyword evidence="1" id="KW-0732">Signal</keyword>
<keyword evidence="3" id="KW-1185">Reference proteome</keyword>
<feature type="signal peptide" evidence="1">
    <location>
        <begin position="1"/>
        <end position="23"/>
    </location>
</feature>
<accession>A0ABV5JDM9</accession>
<evidence type="ECO:0000313" key="3">
    <source>
        <dbReference type="Proteomes" id="UP001589683"/>
    </source>
</evidence>
<sequence length="632" mass="69333">MKNTMTVLLAGVCSTAMMSGALAQESFGDTAVTNLVKPSYSPYAGRNFPTRPLWGDNHLHTALSLDARAAGVILTHDDAYRFAKGEEITTSNGVQTRIGQPLDWLAITDHSDAMGAMNEVVAGNPMLMQDEIVREWSRRINLGGQEALAAGYEIVESFTAGNTPEVMLSPDFQRQIWEGVIETAEAHNEPGSFTAMIGFEWTSGDGGYNLHRNVFFRDDADKLSQILPLTVAQRGANPERLWDWLGEYEDSTGGRAMAVAHNGNLSNGLMFPDINPETGKPITLEYAQTRARWEPLYETTQIKGDGEAHPFLSPNDEFADYETWDVGNLGPIVKEDDMLQYEYTREALKNGLRHEAVLGVNPFKIGLIGATDAHTGLATAEENNFFGKHSMTEPNPNRMTEDVGHFPPVTWPGWYQAASGYTAVWATENTRKAIFDAMQRREVYATTGPRMTVRFFGGYDYVASDAASRLPANEGYAKGVPMGGDLAAAPEGKSPTFLVGALKDSYSGNLDRIQIVKGWLNADGTTAEQVYDVACGGRAVVDHKCDGAVGNTVDVPNATWTNSIGSPELITVWTDPDFDPALRAVYYARVIEIPTPRWTAYEAKYFEIEAPAEAPMITQERAYTSPIWYTPG</sequence>
<protein>
    <submittedName>
        <fullName evidence="2">DUF3604 domain-containing protein</fullName>
    </submittedName>
</protein>
<dbReference type="RefSeq" id="WP_213891135.1">
    <property type="nucleotide sequence ID" value="NZ_JAGFNU010000019.1"/>
</dbReference>
<dbReference type="InterPro" id="IPR022028">
    <property type="entry name" value="DUF3604"/>
</dbReference>
<dbReference type="Proteomes" id="UP001589683">
    <property type="component" value="Unassembled WGS sequence"/>
</dbReference>
<evidence type="ECO:0000313" key="2">
    <source>
        <dbReference type="EMBL" id="MFB9230873.1"/>
    </source>
</evidence>